<organism evidence="1">
    <name type="scientific">freshwater metagenome</name>
    <dbReference type="NCBI Taxonomy" id="449393"/>
    <lineage>
        <taxon>unclassified sequences</taxon>
        <taxon>metagenomes</taxon>
        <taxon>ecological metagenomes</taxon>
    </lineage>
</organism>
<accession>A0A6J7PW73</accession>
<gene>
    <name evidence="1" type="ORF">UFOPK4061_00724</name>
</gene>
<proteinExistence type="predicted"/>
<dbReference type="EMBL" id="CAFBPD010000112">
    <property type="protein sequence ID" value="CAB5007889.1"/>
    <property type="molecule type" value="Genomic_DNA"/>
</dbReference>
<sequence>MHRVVARIFCALHREDILDVLERVGHAFDRRVPYSACASLVHSLGLHEQPKPHGLVGGIARLAESACCLAQDLFGPSLSALIHRAHLPVAGGPFLQARRMTGVMRCFREPPTAEPHAGNESGH</sequence>
<dbReference type="AlphaFoldDB" id="A0A6J7PW73"/>
<name>A0A6J7PW73_9ZZZZ</name>
<reference evidence="1" key="1">
    <citation type="submission" date="2020-05" db="EMBL/GenBank/DDBJ databases">
        <authorList>
            <person name="Chiriac C."/>
            <person name="Salcher M."/>
            <person name="Ghai R."/>
            <person name="Kavagutti S V."/>
        </authorList>
    </citation>
    <scope>NUCLEOTIDE SEQUENCE</scope>
</reference>
<protein>
    <submittedName>
        <fullName evidence="1">Unannotated protein</fullName>
    </submittedName>
</protein>
<evidence type="ECO:0000313" key="1">
    <source>
        <dbReference type="EMBL" id="CAB5007889.1"/>
    </source>
</evidence>